<dbReference type="PANTHER" id="PTHR36840">
    <property type="entry name" value="BLL5714 PROTEIN"/>
    <property type="match status" value="1"/>
</dbReference>
<feature type="transmembrane region" description="Helical" evidence="1">
    <location>
        <begin position="147"/>
        <end position="168"/>
    </location>
</feature>
<gene>
    <name evidence="2" type="ORF">Vau01_045510</name>
</gene>
<evidence type="ECO:0000256" key="1">
    <source>
        <dbReference type="SAM" id="Phobius"/>
    </source>
</evidence>
<feature type="transmembrane region" description="Helical" evidence="1">
    <location>
        <begin position="208"/>
        <end position="226"/>
    </location>
</feature>
<dbReference type="InterPro" id="IPR010640">
    <property type="entry name" value="Low_temperature_requirement_A"/>
</dbReference>
<keyword evidence="1" id="KW-0812">Transmembrane</keyword>
<keyword evidence="1" id="KW-1133">Transmembrane helix</keyword>
<feature type="transmembrane region" description="Helical" evidence="1">
    <location>
        <begin position="114"/>
        <end position="135"/>
    </location>
</feature>
<feature type="transmembrane region" description="Helical" evidence="1">
    <location>
        <begin position="367"/>
        <end position="386"/>
    </location>
</feature>
<evidence type="ECO:0000313" key="2">
    <source>
        <dbReference type="EMBL" id="GIJ57035.1"/>
    </source>
</evidence>
<dbReference type="PANTHER" id="PTHR36840:SF1">
    <property type="entry name" value="BLL5714 PROTEIN"/>
    <property type="match status" value="1"/>
</dbReference>
<name>A0A8J3Z8T5_9ACTN</name>
<dbReference type="Pfam" id="PF06772">
    <property type="entry name" value="LtrA"/>
    <property type="match status" value="1"/>
</dbReference>
<keyword evidence="1" id="KW-0472">Membrane</keyword>
<dbReference type="EMBL" id="BOPG01000028">
    <property type="protein sequence ID" value="GIJ57035.1"/>
    <property type="molecule type" value="Genomic_DNA"/>
</dbReference>
<feature type="transmembrane region" description="Helical" evidence="1">
    <location>
        <begin position="31"/>
        <end position="50"/>
    </location>
</feature>
<organism evidence="2 3">
    <name type="scientific">Virgisporangium aurantiacum</name>
    <dbReference type="NCBI Taxonomy" id="175570"/>
    <lineage>
        <taxon>Bacteria</taxon>
        <taxon>Bacillati</taxon>
        <taxon>Actinomycetota</taxon>
        <taxon>Actinomycetes</taxon>
        <taxon>Micromonosporales</taxon>
        <taxon>Micromonosporaceae</taxon>
        <taxon>Virgisporangium</taxon>
    </lineage>
</organism>
<feature type="transmembrane region" description="Helical" evidence="1">
    <location>
        <begin position="88"/>
        <end position="108"/>
    </location>
</feature>
<feature type="transmembrane region" description="Helical" evidence="1">
    <location>
        <begin position="238"/>
        <end position="256"/>
    </location>
</feature>
<feature type="transmembrane region" description="Helical" evidence="1">
    <location>
        <begin position="343"/>
        <end position="361"/>
    </location>
</feature>
<accession>A0A8J3Z8T5</accession>
<feature type="transmembrane region" description="Helical" evidence="1">
    <location>
        <begin position="56"/>
        <end position="76"/>
    </location>
</feature>
<reference evidence="2" key="1">
    <citation type="submission" date="2021-01" db="EMBL/GenBank/DDBJ databases">
        <title>Whole genome shotgun sequence of Virgisporangium aurantiacum NBRC 16421.</title>
        <authorList>
            <person name="Komaki H."/>
            <person name="Tamura T."/>
        </authorList>
    </citation>
    <scope>NUCLEOTIDE SEQUENCE</scope>
    <source>
        <strain evidence="2">NBRC 16421</strain>
    </source>
</reference>
<dbReference type="Proteomes" id="UP000612585">
    <property type="component" value="Unassembled WGS sequence"/>
</dbReference>
<keyword evidence="3" id="KW-1185">Reference proteome</keyword>
<dbReference type="AlphaFoldDB" id="A0A8J3Z8T5"/>
<feature type="transmembrane region" description="Helical" evidence="1">
    <location>
        <begin position="174"/>
        <end position="196"/>
    </location>
</feature>
<dbReference type="RefSeq" id="WP_203996086.1">
    <property type="nucleotide sequence ID" value="NZ_BOPG01000028.1"/>
</dbReference>
<proteinExistence type="predicted"/>
<comment type="caution">
    <text evidence="2">The sequence shown here is derived from an EMBL/GenBank/DDBJ whole genome shotgun (WGS) entry which is preliminary data.</text>
</comment>
<feature type="transmembrane region" description="Helical" evidence="1">
    <location>
        <begin position="283"/>
        <end position="305"/>
    </location>
</feature>
<sequence>MTIDRGTGDDTAPLIRPPRLRTDEERSASRLELFFDLAYVLVVAELALAFTKDLTLHGGLVFAGLVTIIWWSWVTTTLYANRFDTNDVIYRLANLGGTAAVMVMAASAQEATGATSTTFTLGYLTTRVLLVLLYARAYSHVPEARATIGIYMVGAGAAATLWAASLTVHGNARYLLWAAGIIVEATAPILATRYGGGVPLHLDHLPERFGLFVILVIGESIASIVLGVHDTHWTTPSVLVAAVGFVTVAALWWIYFDLGGAAGKKQLVDDGDDQESGIADAYVYGHLPLVGGLAAVAVGVEQFIVHPGSDLAPAGRWALHGGAAVFLTGIAIVMAGTSGRWRAAWPWPTVAIPVVALPGLISALPAIAALGAVAAVLTATVVAGILQQRRGALQTAET</sequence>
<evidence type="ECO:0000313" key="3">
    <source>
        <dbReference type="Proteomes" id="UP000612585"/>
    </source>
</evidence>
<protein>
    <submittedName>
        <fullName evidence="2">Membrane protein</fullName>
    </submittedName>
</protein>
<feature type="transmembrane region" description="Helical" evidence="1">
    <location>
        <begin position="317"/>
        <end position="336"/>
    </location>
</feature>